<comment type="caution">
    <text evidence="6">The sequence shown here is derived from an EMBL/GenBank/DDBJ whole genome shotgun (WGS) entry which is preliminary data.</text>
</comment>
<evidence type="ECO:0000256" key="2">
    <source>
        <dbReference type="ARBA" id="ARBA00023125"/>
    </source>
</evidence>
<dbReference type="eggNOG" id="COG1309">
    <property type="taxonomic scope" value="Bacteria"/>
</dbReference>
<reference evidence="6 7" key="1">
    <citation type="journal article" date="2013" name="Genome Announc.">
        <title>Draft Genome Sequence for Caulobacter sp. Strain OR37, a Bacterium Tolerant to Heavy Metals.</title>
        <authorList>
            <person name="Utturkar S.M."/>
            <person name="Bollmann A."/>
            <person name="Brzoska R.M."/>
            <person name="Klingeman D.M."/>
            <person name="Epstein S.E."/>
            <person name="Palumbo A.V."/>
            <person name="Brown S.D."/>
        </authorList>
    </citation>
    <scope>NUCLEOTIDE SEQUENCE [LARGE SCALE GENOMIC DNA]</scope>
    <source>
        <strain evidence="6 7">OR37</strain>
    </source>
</reference>
<feature type="domain" description="HTH tetR-type" evidence="5">
    <location>
        <begin position="11"/>
        <end position="71"/>
    </location>
</feature>
<dbReference type="Pfam" id="PF14246">
    <property type="entry name" value="TetR_C_7"/>
    <property type="match status" value="1"/>
</dbReference>
<evidence type="ECO:0000256" key="1">
    <source>
        <dbReference type="ARBA" id="ARBA00023015"/>
    </source>
</evidence>
<evidence type="ECO:0000313" key="6">
    <source>
        <dbReference type="EMBL" id="ENZ81521.1"/>
    </source>
</evidence>
<evidence type="ECO:0000256" key="3">
    <source>
        <dbReference type="ARBA" id="ARBA00023163"/>
    </source>
</evidence>
<keyword evidence="3" id="KW-0804">Transcription</keyword>
<dbReference type="AlphaFoldDB" id="R0CYG9"/>
<proteinExistence type="predicted"/>
<dbReference type="PANTHER" id="PTHR30055:SF234">
    <property type="entry name" value="HTH-TYPE TRANSCRIPTIONAL REGULATOR BETI"/>
    <property type="match status" value="1"/>
</dbReference>
<evidence type="ECO:0000259" key="5">
    <source>
        <dbReference type="PROSITE" id="PS50977"/>
    </source>
</evidence>
<dbReference type="STRING" id="1292034.OR37_02634"/>
<keyword evidence="2 4" id="KW-0238">DNA-binding</keyword>
<sequence length="205" mass="22061">MLIGSGLHRSGAKREEILGAARALFLREGYADAGMEFVARAAGVSTATLYAYFPSKADLFKAIVMETIRDAAAPVREAARVRGDARARLTALALAYATFLSRPDARAMFRMVTAERRRFEDVADYLLQTARAELGGAAIAVIDDLRAAGELRTEKPSWAASQLMGMLDHPTLLLGLAAGDDLLPSRPLAEIVADAVETFMARYAA</sequence>
<dbReference type="InterPro" id="IPR039536">
    <property type="entry name" value="TetR_C_Proteobacteria"/>
</dbReference>
<dbReference type="OrthoDB" id="9816431at2"/>
<evidence type="ECO:0000256" key="4">
    <source>
        <dbReference type="PROSITE-ProRule" id="PRU00335"/>
    </source>
</evidence>
<dbReference type="PANTHER" id="PTHR30055">
    <property type="entry name" value="HTH-TYPE TRANSCRIPTIONAL REGULATOR RUTR"/>
    <property type="match status" value="1"/>
</dbReference>
<dbReference type="GO" id="GO:0000976">
    <property type="term" value="F:transcription cis-regulatory region binding"/>
    <property type="evidence" value="ECO:0007669"/>
    <property type="project" value="TreeGrafter"/>
</dbReference>
<dbReference type="SUPFAM" id="SSF46689">
    <property type="entry name" value="Homeodomain-like"/>
    <property type="match status" value="1"/>
</dbReference>
<name>R0CYG9_CAUVI</name>
<feature type="DNA-binding region" description="H-T-H motif" evidence="4">
    <location>
        <begin position="34"/>
        <end position="53"/>
    </location>
</feature>
<accession>R0CYG9</accession>
<evidence type="ECO:0000313" key="7">
    <source>
        <dbReference type="Proteomes" id="UP000013063"/>
    </source>
</evidence>
<dbReference type="PRINTS" id="PR00455">
    <property type="entry name" value="HTHTETR"/>
</dbReference>
<keyword evidence="7" id="KW-1185">Reference proteome</keyword>
<dbReference type="PATRIC" id="fig|1292034.3.peg.2612"/>
<dbReference type="Proteomes" id="UP000013063">
    <property type="component" value="Unassembled WGS sequence"/>
</dbReference>
<dbReference type="InterPro" id="IPR036271">
    <property type="entry name" value="Tet_transcr_reg_TetR-rel_C_sf"/>
</dbReference>
<organism evidence="6 7">
    <name type="scientific">Caulobacter vibrioides OR37</name>
    <dbReference type="NCBI Taxonomy" id="1292034"/>
    <lineage>
        <taxon>Bacteria</taxon>
        <taxon>Pseudomonadati</taxon>
        <taxon>Pseudomonadota</taxon>
        <taxon>Alphaproteobacteria</taxon>
        <taxon>Caulobacterales</taxon>
        <taxon>Caulobacteraceae</taxon>
        <taxon>Caulobacter</taxon>
    </lineage>
</organism>
<gene>
    <name evidence="6" type="ORF">OR37_02634</name>
</gene>
<dbReference type="InterPro" id="IPR050109">
    <property type="entry name" value="HTH-type_TetR-like_transc_reg"/>
</dbReference>
<dbReference type="RefSeq" id="WP_004620546.1">
    <property type="nucleotide sequence ID" value="NZ_APMP01000016.1"/>
</dbReference>
<dbReference type="Gene3D" id="1.10.357.10">
    <property type="entry name" value="Tetracycline Repressor, domain 2"/>
    <property type="match status" value="1"/>
</dbReference>
<protein>
    <submittedName>
        <fullName evidence="6">Transcriptional regulator, TetR family</fullName>
    </submittedName>
</protein>
<dbReference type="FunFam" id="1.10.10.60:FF:000141">
    <property type="entry name" value="TetR family transcriptional regulator"/>
    <property type="match status" value="1"/>
</dbReference>
<dbReference type="InterPro" id="IPR009057">
    <property type="entry name" value="Homeodomain-like_sf"/>
</dbReference>
<dbReference type="EMBL" id="APMP01000016">
    <property type="protein sequence ID" value="ENZ81521.1"/>
    <property type="molecule type" value="Genomic_DNA"/>
</dbReference>
<dbReference type="Pfam" id="PF00440">
    <property type="entry name" value="TetR_N"/>
    <property type="match status" value="1"/>
</dbReference>
<dbReference type="InterPro" id="IPR001647">
    <property type="entry name" value="HTH_TetR"/>
</dbReference>
<keyword evidence="1" id="KW-0805">Transcription regulation</keyword>
<dbReference type="GO" id="GO:0003700">
    <property type="term" value="F:DNA-binding transcription factor activity"/>
    <property type="evidence" value="ECO:0007669"/>
    <property type="project" value="TreeGrafter"/>
</dbReference>
<dbReference type="SUPFAM" id="SSF48498">
    <property type="entry name" value="Tetracyclin repressor-like, C-terminal domain"/>
    <property type="match status" value="1"/>
</dbReference>
<dbReference type="PROSITE" id="PS50977">
    <property type="entry name" value="HTH_TETR_2"/>
    <property type="match status" value="1"/>
</dbReference>